<keyword evidence="9 13" id="KW-1133">Transmembrane helix</keyword>
<evidence type="ECO:0000256" key="12">
    <source>
        <dbReference type="ARBA" id="ARBA00037847"/>
    </source>
</evidence>
<comment type="pathway">
    <text evidence="3">Glycan metabolism; heparin biosynthesis.</text>
</comment>
<evidence type="ECO:0000313" key="16">
    <source>
        <dbReference type="EMBL" id="KAJ6643246.1"/>
    </source>
</evidence>
<protein>
    <recommendedName>
        <fullName evidence="6">heparosan-N-sulfate-glucuronate 5-epimerase</fullName>
        <ecNumber evidence="6">5.1.3.17</ecNumber>
    </recommendedName>
</protein>
<keyword evidence="17" id="KW-1185">Reference proteome</keyword>
<sequence>MTKHTPLFFVIMRINLKVVLVCLCLAVFFITITFWSRCGDLSLPRSFLPKWDSRRFYEGNQPGEAIEEIECLINQKYSVSCRREGDEVYLPFSFLHDYFEVFGTLSSTVKGTNRFEWSHTNAKVNYPKETYDPKGIFMYFENYNVEMRDRVKCISASDGVPLSTQWQSQAYYYPTQIAQFGLSHYSKNLTDPEPRKKIIEDAEKDQSEWIVPKGSNLTRQYDGMVYSNVVSYTTPSLYESAVNLPLDHVLDLVMSIDVLLKVNSSSLIVMLQNRETKKTFNLHYIVADITLSVQGENFYYGIGSNVNDWKHLTRDLLVDLQKGIQSQINSDKKKKHRRTEIKIIGLSFLGTGSFDNLTFATSEHMAQFYDAAEWFVRHQDSSGGWANPVKRKLSEFAELKPGWYSAMGQGHAISLLARAYYHSNGDQRYLKAAVDGLKPFRVQSKQGGVLAKFLGKYDWYEEYPTSPASFVLNGFIYSLLGLYDLNATLPAYHDHDAGRLYEQGMISLKKMLMLFDTGSGTVYDLRHFTLGIEPNIARWDYHATHVNQLLLLAKIHKDPLISRTGERWH</sequence>
<evidence type="ECO:0000259" key="14">
    <source>
        <dbReference type="Pfam" id="PF06662"/>
    </source>
</evidence>
<evidence type="ECO:0000256" key="13">
    <source>
        <dbReference type="SAM" id="Phobius"/>
    </source>
</evidence>
<feature type="domain" description="D-glucuronyl C5-epimerase beta-sandwich" evidence="15">
    <location>
        <begin position="227"/>
        <end position="350"/>
    </location>
</feature>
<evidence type="ECO:0000256" key="3">
    <source>
        <dbReference type="ARBA" id="ARBA00004841"/>
    </source>
</evidence>
<dbReference type="InterPro" id="IPR039721">
    <property type="entry name" value="C5-epimerase"/>
</dbReference>
<feature type="non-terminal residue" evidence="16">
    <location>
        <position position="569"/>
    </location>
</feature>
<dbReference type="GO" id="GO:0047464">
    <property type="term" value="F:heparosan-N-sulfate-glucuronate 5-epimerase activity"/>
    <property type="evidence" value="ECO:0007669"/>
    <property type="project" value="UniProtKB-EC"/>
</dbReference>
<keyword evidence="8" id="KW-0735">Signal-anchor</keyword>
<evidence type="ECO:0000259" key="15">
    <source>
        <dbReference type="Pfam" id="PF21174"/>
    </source>
</evidence>
<dbReference type="Pfam" id="PF21174">
    <property type="entry name" value="Glce_b_sandwich"/>
    <property type="match status" value="1"/>
</dbReference>
<name>A0A9Q0N4D8_9DIPT</name>
<dbReference type="Pfam" id="PF06662">
    <property type="entry name" value="C5-epim_C"/>
    <property type="match status" value="1"/>
</dbReference>
<evidence type="ECO:0000256" key="10">
    <source>
        <dbReference type="ARBA" id="ARBA00023136"/>
    </source>
</evidence>
<evidence type="ECO:0000256" key="7">
    <source>
        <dbReference type="ARBA" id="ARBA00022692"/>
    </source>
</evidence>
<dbReference type="PANTHER" id="PTHR13174">
    <property type="entry name" value="D-GLUCURONYL C5-EPIMERASE"/>
    <property type="match status" value="1"/>
</dbReference>
<dbReference type="EC" id="5.1.3.17" evidence="6"/>
<dbReference type="InterPro" id="IPR059154">
    <property type="entry name" value="Glce_b_sandwich"/>
</dbReference>
<gene>
    <name evidence="16" type="primary">glceb</name>
    <name evidence="16" type="ORF">Bhyg_08204</name>
</gene>
<evidence type="ECO:0000256" key="4">
    <source>
        <dbReference type="ARBA" id="ARBA00005093"/>
    </source>
</evidence>
<comment type="catalytic activity">
    <reaction evidence="1">
        <text>[heparosan-N-sulfate](n) = [heparan-N-sulfate](n)</text>
        <dbReference type="Rhea" id="RHEA:20197"/>
        <dbReference type="Rhea" id="RHEA-COMP:9556"/>
        <dbReference type="Rhea" id="RHEA-COMP:9557"/>
        <dbReference type="ChEBI" id="CHEBI:58041"/>
        <dbReference type="ChEBI" id="CHEBI:58287"/>
        <dbReference type="EC" id="5.1.3.17"/>
    </reaction>
</comment>
<feature type="domain" description="D-glucuronyl C5-epimerase C-terminal" evidence="14">
    <location>
        <begin position="379"/>
        <end position="568"/>
    </location>
</feature>
<keyword evidence="11" id="KW-0413">Isomerase</keyword>
<dbReference type="EMBL" id="WJQU01000002">
    <property type="protein sequence ID" value="KAJ6643246.1"/>
    <property type="molecule type" value="Genomic_DNA"/>
</dbReference>
<evidence type="ECO:0000256" key="11">
    <source>
        <dbReference type="ARBA" id="ARBA00023235"/>
    </source>
</evidence>
<dbReference type="InterPro" id="IPR010598">
    <property type="entry name" value="C5-epim_C"/>
</dbReference>
<dbReference type="Proteomes" id="UP001151699">
    <property type="component" value="Chromosome B"/>
</dbReference>
<dbReference type="PANTHER" id="PTHR13174:SF3">
    <property type="entry name" value="D-GLUCURONYL C5-EPIMERASE"/>
    <property type="match status" value="1"/>
</dbReference>
<dbReference type="OrthoDB" id="5914444at2759"/>
<proteinExistence type="inferred from homology"/>
<organism evidence="16 17">
    <name type="scientific">Pseudolycoriella hygida</name>
    <dbReference type="NCBI Taxonomy" id="35572"/>
    <lineage>
        <taxon>Eukaryota</taxon>
        <taxon>Metazoa</taxon>
        <taxon>Ecdysozoa</taxon>
        <taxon>Arthropoda</taxon>
        <taxon>Hexapoda</taxon>
        <taxon>Insecta</taxon>
        <taxon>Pterygota</taxon>
        <taxon>Neoptera</taxon>
        <taxon>Endopterygota</taxon>
        <taxon>Diptera</taxon>
        <taxon>Nematocera</taxon>
        <taxon>Sciaroidea</taxon>
        <taxon>Sciaridae</taxon>
        <taxon>Pseudolycoriella</taxon>
    </lineage>
</organism>
<evidence type="ECO:0000256" key="5">
    <source>
        <dbReference type="ARBA" id="ARBA00005584"/>
    </source>
</evidence>
<accession>A0A9Q0N4D8</accession>
<evidence type="ECO:0000256" key="1">
    <source>
        <dbReference type="ARBA" id="ARBA00000434"/>
    </source>
</evidence>
<reference evidence="16" key="1">
    <citation type="submission" date="2022-07" db="EMBL/GenBank/DDBJ databases">
        <authorList>
            <person name="Trinca V."/>
            <person name="Uliana J.V.C."/>
            <person name="Torres T.T."/>
            <person name="Ward R.J."/>
            <person name="Monesi N."/>
        </authorList>
    </citation>
    <scope>NUCLEOTIDE SEQUENCE</scope>
    <source>
        <strain evidence="16">HSMRA1968</strain>
        <tissue evidence="16">Whole embryos</tissue>
    </source>
</reference>
<dbReference type="GO" id="GO:0015012">
    <property type="term" value="P:heparan sulfate proteoglycan biosynthetic process"/>
    <property type="evidence" value="ECO:0007669"/>
    <property type="project" value="InterPro"/>
</dbReference>
<keyword evidence="10 13" id="KW-0472">Membrane</keyword>
<evidence type="ECO:0000313" key="17">
    <source>
        <dbReference type="Proteomes" id="UP001151699"/>
    </source>
</evidence>
<evidence type="ECO:0000256" key="6">
    <source>
        <dbReference type="ARBA" id="ARBA00012087"/>
    </source>
</evidence>
<comment type="subcellular location">
    <subcellularLocation>
        <location evidence="12">Endomembrane system</location>
        <topology evidence="12">Single-pass membrane protein</topology>
    </subcellularLocation>
    <subcellularLocation>
        <location evidence="2">Membrane</location>
        <topology evidence="2">Single-pass type II membrane protein</topology>
    </subcellularLocation>
</comment>
<evidence type="ECO:0000256" key="9">
    <source>
        <dbReference type="ARBA" id="ARBA00022989"/>
    </source>
</evidence>
<dbReference type="AlphaFoldDB" id="A0A9Q0N4D8"/>
<keyword evidence="7 13" id="KW-0812">Transmembrane</keyword>
<comment type="pathway">
    <text evidence="4">Glycan metabolism; heparan sulfate biosynthesis.</text>
</comment>
<dbReference type="GO" id="GO:0005794">
    <property type="term" value="C:Golgi apparatus"/>
    <property type="evidence" value="ECO:0007669"/>
    <property type="project" value="TreeGrafter"/>
</dbReference>
<evidence type="ECO:0000256" key="8">
    <source>
        <dbReference type="ARBA" id="ARBA00022968"/>
    </source>
</evidence>
<feature type="transmembrane region" description="Helical" evidence="13">
    <location>
        <begin position="7"/>
        <end position="35"/>
    </location>
</feature>
<evidence type="ECO:0000256" key="2">
    <source>
        <dbReference type="ARBA" id="ARBA00004606"/>
    </source>
</evidence>
<comment type="similarity">
    <text evidence="5">Belongs to the D-glucuronyl C5-epimerase family.</text>
</comment>
<comment type="caution">
    <text evidence="16">The sequence shown here is derived from an EMBL/GenBank/DDBJ whole genome shotgun (WGS) entry which is preliminary data.</text>
</comment>